<feature type="domain" description="RRP12 HEAT" evidence="5">
    <location>
        <begin position="451"/>
        <end position="719"/>
    </location>
</feature>
<reference evidence="7" key="1">
    <citation type="submission" date="2018-08" db="EMBL/GenBank/DDBJ databases">
        <authorList>
            <person name="Cornetti L."/>
        </authorList>
    </citation>
    <scope>NUCLEOTIDE SEQUENCE</scope>
    <source>
        <strain evidence="7">DE-FRO-2-1</strain>
    </source>
</reference>
<comment type="subcellular location">
    <subcellularLocation>
        <location evidence="1">Nucleus</location>
    </subcellularLocation>
</comment>
<accession>A0A4Y7NKN8</accession>
<feature type="domain" description="RRP12 N-terminal HEAT" evidence="6">
    <location>
        <begin position="144"/>
        <end position="380"/>
    </location>
</feature>
<dbReference type="InterPro" id="IPR016024">
    <property type="entry name" value="ARM-type_fold"/>
</dbReference>
<dbReference type="PANTHER" id="PTHR48287">
    <property type="entry name" value="ARM REPEAT SUPERFAMILY PROTEIN"/>
    <property type="match status" value="1"/>
</dbReference>
<comment type="similarity">
    <text evidence="2">Belongs to the RRP12 family.</text>
</comment>
<dbReference type="InterPro" id="IPR011989">
    <property type="entry name" value="ARM-like"/>
</dbReference>
<feature type="compositionally biased region" description="Basic and acidic residues" evidence="4">
    <location>
        <begin position="1268"/>
        <end position="1284"/>
    </location>
</feature>
<evidence type="ECO:0000256" key="1">
    <source>
        <dbReference type="ARBA" id="ARBA00004123"/>
    </source>
</evidence>
<dbReference type="SUPFAM" id="SSF48371">
    <property type="entry name" value="ARM repeat"/>
    <property type="match status" value="2"/>
</dbReference>
<keyword evidence="3" id="KW-0539">Nucleus</keyword>
<dbReference type="Pfam" id="PF08161">
    <property type="entry name" value="RRP12_HEAT"/>
    <property type="match status" value="1"/>
</dbReference>
<proteinExistence type="evidence at transcript level"/>
<dbReference type="InterPro" id="IPR057860">
    <property type="entry name" value="HEAT_RRP12_N"/>
</dbReference>
<dbReference type="PANTHER" id="PTHR48287:SF1">
    <property type="entry name" value="ARM REPEAT SUPERFAMILY PROTEIN"/>
    <property type="match status" value="1"/>
</dbReference>
<feature type="compositionally biased region" description="Acidic residues" evidence="4">
    <location>
        <begin position="1118"/>
        <end position="1130"/>
    </location>
</feature>
<evidence type="ECO:0000313" key="7">
    <source>
        <dbReference type="EMBL" id="SVE92835.1"/>
    </source>
</evidence>
<protein>
    <submittedName>
        <fullName evidence="7">EOG090X00E0</fullName>
    </submittedName>
</protein>
<evidence type="ECO:0000259" key="5">
    <source>
        <dbReference type="Pfam" id="PF08161"/>
    </source>
</evidence>
<dbReference type="Gene3D" id="1.25.10.10">
    <property type="entry name" value="Leucine-rich Repeat Variant"/>
    <property type="match status" value="1"/>
</dbReference>
<dbReference type="InterPro" id="IPR052087">
    <property type="entry name" value="RRP12"/>
</dbReference>
<feature type="region of interest" description="Disordered" evidence="4">
    <location>
        <begin position="1084"/>
        <end position="1132"/>
    </location>
</feature>
<feature type="region of interest" description="Disordered" evidence="4">
    <location>
        <begin position="1197"/>
        <end position="1284"/>
    </location>
</feature>
<sequence>MGKLKTRIKGPGSKAKRWPKGQSSSSNPTTKKHREAAKGAFFQPFQLYTKPSSEEKGGLTEDILKQHTYATAAQSSGAAIQPEIITAPPSIINGDFGDDETASMHSGVTFRSGSTFKTFASGFTNCSNMSFNKLFRGFTPRSALHKEMLAVLAAVSEVIKQQGGQESDTEYFAALMTTLEVSEVSEDALGATVSLLGMVIKKVPASVLKLKFSSAAKRLLDLLVNHLESDNALLIRSLIGCLGVLLRNQDASVWAFSSTLQFYDVLLTFVTSPKPQVRKAAQHAVCVVLKASPFLTAPDAPLHHPAASRTGKYSTQFIEEHGFGSDSSSVLHLLNLLKEILAVLPQSEVKPLCESLLKLMTLNNVLITSCAMQCFHGLMMSRPRPATLSAELNAKLITALYDYQPSMNDAQPTRAWLTVMTQSLINLSLLDLALCTGHLPRFFGVAAQLWSSDRMDVVHAVTPALSSITNQCLGPGLKDASTASSAKSTADKMIRMIEQSLNYQTVKAWKYIIHLSTVMIDVVGKHQPDLLKDLIKALTSLRVSPNFPYETEVDYAIGKLVRVCGPKFLLQCIPLGITGKEKDSYEFAYSWLLPIMRENIQNTELAFFIEYFLPLAQTCKSRVKDQDRVAPRVYDLIQRQIWALLPGFCKFPTDVDAAFKQIAKLLGQCLTDRADVRMDVMAALRQLIIHSKSDEKIKAEITRYAKNYIPILFNLYTTKATSDEEESQRASVYETINYFLQVADAELRHSLFDKAKLKLEAATAALKDDDKTKAEANVFLWDAVLALLRSLVVYQTPERIEAFVATCLPWMTGADPRAQKKAYKIIEETIEAEADTECGRHVRNNLDAVVKLFSQSRESVKPTSRASRLRSLVVIVTLLGDQQGNKANRRFVTLSVTEALAGVKGVGDKLRTAAYKLIIAAGSVFQKWNAKAGLKDYIALLMRGTSKDDEAVAAVTAVTYVVYEFASSCTDDIIDSVLEQVLKLVTTDDREVVLSCLIFIRMFIVTVHSQRLPLYLKRLMDALCDMDDELRRVFLIKTRDILIRLMRKCGNEVVMKLVPEEDEGMLKRLNNIRKVEARKKKKKEELKAADKDVDDEEDADSQVKATQPKTMEHVLADSESELDDDEFEEDEVRKKAPKTWIKEDEEDSVIDLLDPSAARKVTATNPLLSRDAVQLEKKKKRETLFATAPDGRLIIDDAAVSSDSEPEETDNDISQALGDLRVGKKRKQRREEDPDDDEEPSFKYQAGGVGIHRPIAVPRDRKSVKKVTSKERAKMGKQSDEVAKDFGAEYRSGKARGDVKRQGKPDPFAYVTLSRSALNKRKTAKMQGQFKNLVRAARDGAAAGAKIRGKSKAARK</sequence>
<dbReference type="EMBL" id="LR023216">
    <property type="protein sequence ID" value="SVE92835.1"/>
    <property type="molecule type" value="mRNA"/>
</dbReference>
<evidence type="ECO:0000259" key="6">
    <source>
        <dbReference type="Pfam" id="PF25772"/>
    </source>
</evidence>
<dbReference type="InterPro" id="IPR012978">
    <property type="entry name" value="HEAT_RRP12"/>
</dbReference>
<evidence type="ECO:0000256" key="4">
    <source>
        <dbReference type="SAM" id="MobiDB-lite"/>
    </source>
</evidence>
<gene>
    <name evidence="7" type="primary">EOG090X00E0</name>
</gene>
<evidence type="ECO:0000256" key="2">
    <source>
        <dbReference type="ARBA" id="ARBA00007690"/>
    </source>
</evidence>
<feature type="compositionally biased region" description="Basic residues" evidence="4">
    <location>
        <begin position="1"/>
        <end position="19"/>
    </location>
</feature>
<evidence type="ECO:0000256" key="3">
    <source>
        <dbReference type="ARBA" id="ARBA00023242"/>
    </source>
</evidence>
<dbReference type="Pfam" id="PF25772">
    <property type="entry name" value="HEAT_RRP12_N"/>
    <property type="match status" value="1"/>
</dbReference>
<dbReference type="GO" id="GO:0005634">
    <property type="term" value="C:nucleus"/>
    <property type="evidence" value="ECO:0007669"/>
    <property type="project" value="UniProtKB-SubCell"/>
</dbReference>
<organism evidence="7">
    <name type="scientific">Moina brachiata</name>
    <dbReference type="NCBI Taxonomy" id="675436"/>
    <lineage>
        <taxon>Eukaryota</taxon>
        <taxon>Metazoa</taxon>
        <taxon>Ecdysozoa</taxon>
        <taxon>Arthropoda</taxon>
        <taxon>Crustacea</taxon>
        <taxon>Branchiopoda</taxon>
        <taxon>Diplostraca</taxon>
        <taxon>Cladocera</taxon>
        <taxon>Anomopoda</taxon>
        <taxon>Moinidae</taxon>
        <taxon>Moina</taxon>
    </lineage>
</organism>
<name>A0A4Y7NKN8_9CRUS</name>
<feature type="region of interest" description="Disordered" evidence="4">
    <location>
        <begin position="1"/>
        <end position="36"/>
    </location>
</feature>